<dbReference type="InterPro" id="IPR036318">
    <property type="entry name" value="FAD-bd_PCMH-like_sf"/>
</dbReference>
<dbReference type="InterPro" id="IPR012951">
    <property type="entry name" value="BBE"/>
</dbReference>
<dbReference type="PROSITE" id="PS51387">
    <property type="entry name" value="FAD_PCMH"/>
    <property type="match status" value="1"/>
</dbReference>
<evidence type="ECO:0000256" key="2">
    <source>
        <dbReference type="ARBA" id="ARBA00023002"/>
    </source>
</evidence>
<dbReference type="PANTHER" id="PTHR13878:SF91">
    <property type="entry name" value="FAD BINDING DOMAIN PROTEIN (AFU_ORTHOLOGUE AFUA_6G12070)-RELATED"/>
    <property type="match status" value="1"/>
</dbReference>
<dbReference type="Proteomes" id="UP000284706">
    <property type="component" value="Unassembled WGS sequence"/>
</dbReference>
<sequence length="580" mass="64177">MAYLLTYGTIMLDFLSSFQNPANATSDHHSDTILRRPPTSQDWARLNSTVGGRLHRGVPWTKVCFSVFNGESVASDAEECAFVQKNYFDHFARSSIFGAYSVENYESCLSTGDQCELDWSDPDNPSAFSPPRNCKQGSIPDYYIDVRGPEDVVAALEFVKEVDVPLVIKNTGHDFKGRSAAPGSLALWIHREPTFVPESCSIPAQQALTFGAGEQFQEMYEFANAHGLEIVGGADQTVGGAGGWVQGGGHSTLAPVYGMGVDRVLQYKAITPDGVFRVVNSCQNTDLFWALRGGGGGTFAIVLEATIMASPSQTYRVANINWPMDNEKMEEMLAMFLDNVTTLATQQWGGFFTPPLGNLILTNPKLSLQQAQEAVQPLIDLSTRLGGISNVTEYPNFLDWFNAYAVGLSGTQDPIGVPNALTTRLIPQKNHQTLESRAELKKALLNACDNAEFCQLHLTTPFGFQETDGKDTSINPIWRQALYQVILVNPWAYNATVEEKREAYAKGTKAVDFLREITPGFGAYLNEADIHEPNHEASFWGDNYERLLQIKNKYDSSRILDCWQCVGWKGPKSARFKCYI</sequence>
<dbReference type="Pfam" id="PF08031">
    <property type="entry name" value="BBE"/>
    <property type="match status" value="1"/>
</dbReference>
<organism evidence="4 5">
    <name type="scientific">Gymnopilus dilepis</name>
    <dbReference type="NCBI Taxonomy" id="231916"/>
    <lineage>
        <taxon>Eukaryota</taxon>
        <taxon>Fungi</taxon>
        <taxon>Dikarya</taxon>
        <taxon>Basidiomycota</taxon>
        <taxon>Agaricomycotina</taxon>
        <taxon>Agaricomycetes</taxon>
        <taxon>Agaricomycetidae</taxon>
        <taxon>Agaricales</taxon>
        <taxon>Agaricineae</taxon>
        <taxon>Hymenogastraceae</taxon>
        <taxon>Gymnopilus</taxon>
    </lineage>
</organism>
<dbReference type="AlphaFoldDB" id="A0A409Y2I0"/>
<dbReference type="InterPro" id="IPR050432">
    <property type="entry name" value="FAD-linked_Oxidoreductases_BP"/>
</dbReference>
<dbReference type="PANTHER" id="PTHR13878">
    <property type="entry name" value="GULONOLACTONE OXIDASE"/>
    <property type="match status" value="1"/>
</dbReference>
<keyword evidence="2" id="KW-0560">Oxidoreductase</keyword>
<comment type="similarity">
    <text evidence="1">Belongs to the oxygen-dependent FAD-linked oxidoreductase family.</text>
</comment>
<dbReference type="InterPro" id="IPR016166">
    <property type="entry name" value="FAD-bd_PCMH"/>
</dbReference>
<dbReference type="Gene3D" id="3.30.465.10">
    <property type="match status" value="2"/>
</dbReference>
<dbReference type="SUPFAM" id="SSF56176">
    <property type="entry name" value="FAD-binding/transporter-associated domain-like"/>
    <property type="match status" value="1"/>
</dbReference>
<dbReference type="Pfam" id="PF01565">
    <property type="entry name" value="FAD_binding_4"/>
    <property type="match status" value="1"/>
</dbReference>
<keyword evidence="5" id="KW-1185">Reference proteome</keyword>
<dbReference type="InterPro" id="IPR016169">
    <property type="entry name" value="FAD-bd_PCMH_sub2"/>
</dbReference>
<dbReference type="STRING" id="231916.A0A409Y2I0"/>
<dbReference type="InterPro" id="IPR006094">
    <property type="entry name" value="Oxid_FAD_bind_N"/>
</dbReference>
<comment type="caution">
    <text evidence="4">The sequence shown here is derived from an EMBL/GenBank/DDBJ whole genome shotgun (WGS) entry which is preliminary data.</text>
</comment>
<dbReference type="InParanoid" id="A0A409Y2I0"/>
<evidence type="ECO:0000259" key="3">
    <source>
        <dbReference type="PROSITE" id="PS51387"/>
    </source>
</evidence>
<dbReference type="EMBL" id="NHYE01001280">
    <property type="protein sequence ID" value="PPQ97192.1"/>
    <property type="molecule type" value="Genomic_DNA"/>
</dbReference>
<protein>
    <recommendedName>
        <fullName evidence="3">FAD-binding PCMH-type domain-containing protein</fullName>
    </recommendedName>
</protein>
<evidence type="ECO:0000313" key="5">
    <source>
        <dbReference type="Proteomes" id="UP000284706"/>
    </source>
</evidence>
<evidence type="ECO:0000313" key="4">
    <source>
        <dbReference type="EMBL" id="PPQ97192.1"/>
    </source>
</evidence>
<dbReference type="OrthoDB" id="9983560at2759"/>
<name>A0A409Y2I0_9AGAR</name>
<dbReference type="GO" id="GO:0071949">
    <property type="term" value="F:FAD binding"/>
    <property type="evidence" value="ECO:0007669"/>
    <property type="project" value="InterPro"/>
</dbReference>
<feature type="domain" description="FAD-binding PCMH-type" evidence="3">
    <location>
        <begin position="136"/>
        <end position="312"/>
    </location>
</feature>
<gene>
    <name evidence="4" type="ORF">CVT26_000468</name>
</gene>
<dbReference type="GO" id="GO:0016491">
    <property type="term" value="F:oxidoreductase activity"/>
    <property type="evidence" value="ECO:0007669"/>
    <property type="project" value="UniProtKB-KW"/>
</dbReference>
<proteinExistence type="inferred from homology"/>
<accession>A0A409Y2I0</accession>
<evidence type="ECO:0000256" key="1">
    <source>
        <dbReference type="ARBA" id="ARBA00005466"/>
    </source>
</evidence>
<reference evidence="4 5" key="1">
    <citation type="journal article" date="2018" name="Evol. Lett.">
        <title>Horizontal gene cluster transfer increased hallucinogenic mushroom diversity.</title>
        <authorList>
            <person name="Reynolds H.T."/>
            <person name="Vijayakumar V."/>
            <person name="Gluck-Thaler E."/>
            <person name="Korotkin H.B."/>
            <person name="Matheny P.B."/>
            <person name="Slot J.C."/>
        </authorList>
    </citation>
    <scope>NUCLEOTIDE SEQUENCE [LARGE SCALE GENOMIC DNA]</scope>
    <source>
        <strain evidence="4 5">SRW20</strain>
    </source>
</reference>